<dbReference type="GO" id="GO:0016628">
    <property type="term" value="F:oxidoreductase activity, acting on the CH-CH group of donors, NAD or NADP as acceptor"/>
    <property type="evidence" value="ECO:0007669"/>
    <property type="project" value="InterPro"/>
</dbReference>
<dbReference type="PANTHER" id="PTHR43205:SF7">
    <property type="entry name" value="PROSTAGLANDIN REDUCTASE 1"/>
    <property type="match status" value="1"/>
</dbReference>
<evidence type="ECO:0000313" key="1">
    <source>
        <dbReference type="EMBL" id="RVW20332.1"/>
    </source>
</evidence>
<name>A0A438CAR0_VITVI</name>
<dbReference type="EMBL" id="QGNW01002377">
    <property type="protein sequence ID" value="RVW20332.1"/>
    <property type="molecule type" value="Genomic_DNA"/>
</dbReference>
<comment type="caution">
    <text evidence="1">The sequence shown here is derived from an EMBL/GenBank/DDBJ whole genome shotgun (WGS) entry which is preliminary data.</text>
</comment>
<dbReference type="InterPro" id="IPR045010">
    <property type="entry name" value="MDR_fam"/>
</dbReference>
<organism evidence="1 2">
    <name type="scientific">Vitis vinifera</name>
    <name type="common">Grape</name>
    <dbReference type="NCBI Taxonomy" id="29760"/>
    <lineage>
        <taxon>Eukaryota</taxon>
        <taxon>Viridiplantae</taxon>
        <taxon>Streptophyta</taxon>
        <taxon>Embryophyta</taxon>
        <taxon>Tracheophyta</taxon>
        <taxon>Spermatophyta</taxon>
        <taxon>Magnoliopsida</taxon>
        <taxon>eudicotyledons</taxon>
        <taxon>Gunneridae</taxon>
        <taxon>Pentapetalae</taxon>
        <taxon>rosids</taxon>
        <taxon>Vitales</taxon>
        <taxon>Vitaceae</taxon>
        <taxon>Viteae</taxon>
        <taxon>Vitis</taxon>
    </lineage>
</organism>
<gene>
    <name evidence="1" type="primary">DBR_29</name>
    <name evidence="1" type="ORF">CK203_104610</name>
</gene>
<sequence length="298" mass="33398">MNDMRAEGVESMSSSLLLMEPMGGSFGRFPQPCCTAGVRAGAQVVATGGLSSRLFSRHRRVWLMRPHVACSWDSSCCPDILILVLVEALSLLLGLLNADVEEALMLKPGCVIQHGANVDTSRPGASRSCQMDGCVTSTKRFLIQSLYLQKASGQGVRTHPPMVLLAMVAAWSPSPYGRLSDRGRRRNVGHDRKIRMRVTRMTMHATCHCEMRATCSRREGFLHEGVHNLFNIITKRVRVEGFMVYDYYHLYPKFLDTMIPYIKEGKIVYEEDITEGLESLPSALVRLFSGKTLEKQWL</sequence>
<dbReference type="Gene3D" id="3.90.180.10">
    <property type="entry name" value="Medium-chain alcohol dehydrogenases, catalytic domain"/>
    <property type="match status" value="1"/>
</dbReference>
<dbReference type="AlphaFoldDB" id="A0A438CAR0"/>
<reference evidence="1 2" key="1">
    <citation type="journal article" date="2018" name="PLoS Genet.">
        <title>Population sequencing reveals clonal diversity and ancestral inbreeding in the grapevine cultivar Chardonnay.</title>
        <authorList>
            <person name="Roach M.J."/>
            <person name="Johnson D.L."/>
            <person name="Bohlmann J."/>
            <person name="van Vuuren H.J."/>
            <person name="Jones S.J."/>
            <person name="Pretorius I.S."/>
            <person name="Schmidt S.A."/>
            <person name="Borneman A.R."/>
        </authorList>
    </citation>
    <scope>NUCLEOTIDE SEQUENCE [LARGE SCALE GENOMIC DNA]</scope>
    <source>
        <strain evidence="2">cv. Chardonnay</strain>
        <tissue evidence="1">Leaf</tissue>
    </source>
</reference>
<dbReference type="Proteomes" id="UP000288805">
    <property type="component" value="Unassembled WGS sequence"/>
</dbReference>
<proteinExistence type="predicted"/>
<dbReference type="PANTHER" id="PTHR43205">
    <property type="entry name" value="PROSTAGLANDIN REDUCTASE"/>
    <property type="match status" value="1"/>
</dbReference>
<accession>A0A438CAR0</accession>
<dbReference type="Gene3D" id="3.40.50.720">
    <property type="entry name" value="NAD(P)-binding Rossmann-like Domain"/>
    <property type="match status" value="1"/>
</dbReference>
<protein>
    <submittedName>
        <fullName evidence="1">2-alkenal reductase (NADP(+)-dependent)</fullName>
    </submittedName>
</protein>
<evidence type="ECO:0000313" key="2">
    <source>
        <dbReference type="Proteomes" id="UP000288805"/>
    </source>
</evidence>